<feature type="compositionally biased region" description="Low complexity" evidence="1">
    <location>
        <begin position="78"/>
        <end position="89"/>
    </location>
</feature>
<protein>
    <recommendedName>
        <fullName evidence="4">EF-hand domain-containing protein</fullName>
    </recommendedName>
</protein>
<dbReference type="EMBL" id="MPUH01000187">
    <property type="protein sequence ID" value="OMJ87051.1"/>
    <property type="molecule type" value="Genomic_DNA"/>
</dbReference>
<dbReference type="PANTHER" id="PTHR35381:SF1">
    <property type="entry name" value="EF-HAND DOMAIN-CONTAINING PROTEIN"/>
    <property type="match status" value="1"/>
</dbReference>
<feature type="region of interest" description="Disordered" evidence="1">
    <location>
        <begin position="534"/>
        <end position="555"/>
    </location>
</feature>
<feature type="region of interest" description="Disordered" evidence="1">
    <location>
        <begin position="244"/>
        <end position="267"/>
    </location>
</feature>
<feature type="compositionally biased region" description="Basic and acidic residues" evidence="1">
    <location>
        <begin position="256"/>
        <end position="267"/>
    </location>
</feature>
<sequence length="555" mass="65078">MDAVDRGKQILVMTVDIGDGRQDFITVCENDDPSYLAQEFSAKYGLDKILEKNLKTMIVENTKEVLKSDLHMKEPSESDSISPSPYLSPVKTENPNNQNKTQKGNKSEIKYSPSKGSVYGAVYKKLSKSTNSKSMSLVNSQSKIKKSKYNYGDYLYAKGLKDREQAEKFKEMKKQELFEKEVHNYTFSPLINTNSSMISPRAYDKPENILLKKQEEKKERMKKLKESFEKEHYKECNFVPKINKSARSRQSLGSSKHKELYNQAEERMERKDKRIEEDFKKWTFKPDVGSAKKKNVFETTEQFLDRLETSKKVNEYELEKIRKEKERLEIEYANSKPYKQSGSLQPEKTMSRYNSAPIWDYLYSQRDSKKKEIESSQQEFLKHMEAASLSKKTTENSDKIYNDFRMKQYERIFTQMDSDFDGQISASAINISLIELPILKLLTPFFEELEKSKALVNLQDFCQKMEDLYKTLNVEKRAILLKRPDKKEEEVHERRPFISETSMILAEKKRSSLPGDFLERQSTVTKMTEMKLQKIRDDKKKQSEQECTFKPLTIK</sequence>
<proteinExistence type="predicted"/>
<dbReference type="OrthoDB" id="313506at2759"/>
<feature type="region of interest" description="Disordered" evidence="1">
    <location>
        <begin position="69"/>
        <end position="112"/>
    </location>
</feature>
<comment type="caution">
    <text evidence="2">The sequence shown here is derived from an EMBL/GenBank/DDBJ whole genome shotgun (WGS) entry which is preliminary data.</text>
</comment>
<keyword evidence="3" id="KW-1185">Reference proteome</keyword>
<evidence type="ECO:0000256" key="1">
    <source>
        <dbReference type="SAM" id="MobiDB-lite"/>
    </source>
</evidence>
<dbReference type="Proteomes" id="UP000187209">
    <property type="component" value="Unassembled WGS sequence"/>
</dbReference>
<gene>
    <name evidence="2" type="ORF">SteCoe_11292</name>
</gene>
<evidence type="ECO:0000313" key="3">
    <source>
        <dbReference type="Proteomes" id="UP000187209"/>
    </source>
</evidence>
<feature type="compositionally biased region" description="Polar residues" evidence="1">
    <location>
        <begin position="91"/>
        <end position="104"/>
    </location>
</feature>
<feature type="compositionally biased region" description="Basic and acidic residues" evidence="1">
    <location>
        <begin position="534"/>
        <end position="544"/>
    </location>
</feature>
<name>A0A1R2CDG8_9CILI</name>
<evidence type="ECO:0008006" key="4">
    <source>
        <dbReference type="Google" id="ProtNLM"/>
    </source>
</evidence>
<accession>A0A1R2CDG8</accession>
<reference evidence="2 3" key="1">
    <citation type="submission" date="2016-11" db="EMBL/GenBank/DDBJ databases">
        <title>The macronuclear genome of Stentor coeruleus: a giant cell with tiny introns.</title>
        <authorList>
            <person name="Slabodnick M."/>
            <person name="Ruby J.G."/>
            <person name="Reiff S.B."/>
            <person name="Swart E.C."/>
            <person name="Gosai S."/>
            <person name="Prabakaran S."/>
            <person name="Witkowska E."/>
            <person name="Larue G.E."/>
            <person name="Fisher S."/>
            <person name="Freeman R.M."/>
            <person name="Gunawardena J."/>
            <person name="Chu W."/>
            <person name="Stover N.A."/>
            <person name="Gregory B.D."/>
            <person name="Nowacki M."/>
            <person name="Derisi J."/>
            <person name="Roy S.W."/>
            <person name="Marshall W.F."/>
            <person name="Sood P."/>
        </authorList>
    </citation>
    <scope>NUCLEOTIDE SEQUENCE [LARGE SCALE GENOMIC DNA]</scope>
    <source>
        <strain evidence="2">WM001</strain>
    </source>
</reference>
<organism evidence="2 3">
    <name type="scientific">Stentor coeruleus</name>
    <dbReference type="NCBI Taxonomy" id="5963"/>
    <lineage>
        <taxon>Eukaryota</taxon>
        <taxon>Sar</taxon>
        <taxon>Alveolata</taxon>
        <taxon>Ciliophora</taxon>
        <taxon>Postciliodesmatophora</taxon>
        <taxon>Heterotrichea</taxon>
        <taxon>Heterotrichida</taxon>
        <taxon>Stentoridae</taxon>
        <taxon>Stentor</taxon>
    </lineage>
</organism>
<dbReference type="AlphaFoldDB" id="A0A1R2CDG8"/>
<dbReference type="PANTHER" id="PTHR35381">
    <property type="entry name" value="EF-HAND DOMAIN-CONTAINING PROTEIN"/>
    <property type="match status" value="1"/>
</dbReference>
<evidence type="ECO:0000313" key="2">
    <source>
        <dbReference type="EMBL" id="OMJ87051.1"/>
    </source>
</evidence>